<keyword evidence="2" id="KW-1133">Transmembrane helix</keyword>
<dbReference type="AlphaFoldDB" id="A0A9D4N6Y3"/>
<dbReference type="OrthoDB" id="10557696at2759"/>
<feature type="region of interest" description="Disordered" evidence="1">
    <location>
        <begin position="214"/>
        <end position="349"/>
    </location>
</feature>
<evidence type="ECO:0000256" key="2">
    <source>
        <dbReference type="SAM" id="Phobius"/>
    </source>
</evidence>
<proteinExistence type="predicted"/>
<gene>
    <name evidence="3" type="ORF">DPMN_012938</name>
</gene>
<dbReference type="Gene3D" id="1.20.140.150">
    <property type="match status" value="1"/>
</dbReference>
<feature type="transmembrane region" description="Helical" evidence="2">
    <location>
        <begin position="166"/>
        <end position="191"/>
    </location>
</feature>
<feature type="compositionally biased region" description="Basic and acidic residues" evidence="1">
    <location>
        <begin position="267"/>
        <end position="284"/>
    </location>
</feature>
<protein>
    <submittedName>
        <fullName evidence="3">Uncharacterized protein</fullName>
    </submittedName>
</protein>
<dbReference type="Proteomes" id="UP000828390">
    <property type="component" value="Unassembled WGS sequence"/>
</dbReference>
<feature type="transmembrane region" description="Helical" evidence="2">
    <location>
        <begin position="84"/>
        <end position="103"/>
    </location>
</feature>
<keyword evidence="2" id="KW-0812">Transmembrane</keyword>
<feature type="compositionally biased region" description="Basic and acidic residues" evidence="1">
    <location>
        <begin position="295"/>
        <end position="306"/>
    </location>
</feature>
<feature type="compositionally biased region" description="Basic and acidic residues" evidence="1">
    <location>
        <begin position="219"/>
        <end position="255"/>
    </location>
</feature>
<evidence type="ECO:0000313" key="3">
    <source>
        <dbReference type="EMBL" id="KAH3888895.1"/>
    </source>
</evidence>
<sequence length="349" mass="39697">MADRVTVIWIVAAVLGCLALLFQLIGLLTPAWVYTSGEGDSTMKGYDLQTGLWYRTKCSNVDCRRISFGEEFLTDPPNLSSNRGLAVVGFLLCLLAVALFLVNRACWKRRTLRQITLPTSIVLCFLSFVFTIIPVGRTISEIDELGTKLDTRFRNMPYRVVLRSPYSLALFAVGSFLILVAAIPMVINLVFYRNRELDDDEYVDRPVTFASKPLPTEKMMAEPRKGDRLDSYAHRPPSKEELDDRGRHYKTEREYTVGLPSANVSLDSKRDRGESRGDYVEPNRFRGKPKSPGRYTDDYYDDHNVSDSENPDDYEYPERTSHQSYAHMDQPKTGKTRVSNPGYARSSVI</sequence>
<accession>A0A9D4N6Y3</accession>
<dbReference type="PROSITE" id="PS51257">
    <property type="entry name" value="PROKAR_LIPOPROTEIN"/>
    <property type="match status" value="1"/>
</dbReference>
<keyword evidence="2" id="KW-0472">Membrane</keyword>
<dbReference type="EMBL" id="JAIWYP010000001">
    <property type="protein sequence ID" value="KAH3888895.1"/>
    <property type="molecule type" value="Genomic_DNA"/>
</dbReference>
<reference evidence="3" key="1">
    <citation type="journal article" date="2019" name="bioRxiv">
        <title>The Genome of the Zebra Mussel, Dreissena polymorpha: A Resource for Invasive Species Research.</title>
        <authorList>
            <person name="McCartney M.A."/>
            <person name="Auch B."/>
            <person name="Kono T."/>
            <person name="Mallez S."/>
            <person name="Zhang Y."/>
            <person name="Obille A."/>
            <person name="Becker A."/>
            <person name="Abrahante J.E."/>
            <person name="Garbe J."/>
            <person name="Badalamenti J.P."/>
            <person name="Herman A."/>
            <person name="Mangelson H."/>
            <person name="Liachko I."/>
            <person name="Sullivan S."/>
            <person name="Sone E.D."/>
            <person name="Koren S."/>
            <person name="Silverstein K.A.T."/>
            <person name="Beckman K.B."/>
            <person name="Gohl D.M."/>
        </authorList>
    </citation>
    <scope>NUCLEOTIDE SEQUENCE</scope>
    <source>
        <strain evidence="3">Duluth1</strain>
        <tissue evidence="3">Whole animal</tissue>
    </source>
</reference>
<reference evidence="3" key="2">
    <citation type="submission" date="2020-11" db="EMBL/GenBank/DDBJ databases">
        <authorList>
            <person name="McCartney M.A."/>
            <person name="Auch B."/>
            <person name="Kono T."/>
            <person name="Mallez S."/>
            <person name="Becker A."/>
            <person name="Gohl D.M."/>
            <person name="Silverstein K.A.T."/>
            <person name="Koren S."/>
            <person name="Bechman K.B."/>
            <person name="Herman A."/>
            <person name="Abrahante J.E."/>
            <person name="Garbe J."/>
        </authorList>
    </citation>
    <scope>NUCLEOTIDE SEQUENCE</scope>
    <source>
        <strain evidence="3">Duluth1</strain>
        <tissue evidence="3">Whole animal</tissue>
    </source>
</reference>
<feature type="transmembrane region" description="Helical" evidence="2">
    <location>
        <begin position="115"/>
        <end position="135"/>
    </location>
</feature>
<comment type="caution">
    <text evidence="3">The sequence shown here is derived from an EMBL/GenBank/DDBJ whole genome shotgun (WGS) entry which is preliminary data.</text>
</comment>
<feature type="transmembrane region" description="Helical" evidence="2">
    <location>
        <begin position="7"/>
        <end position="33"/>
    </location>
</feature>
<evidence type="ECO:0000313" key="4">
    <source>
        <dbReference type="Proteomes" id="UP000828390"/>
    </source>
</evidence>
<keyword evidence="4" id="KW-1185">Reference proteome</keyword>
<organism evidence="3 4">
    <name type="scientific">Dreissena polymorpha</name>
    <name type="common">Zebra mussel</name>
    <name type="synonym">Mytilus polymorpha</name>
    <dbReference type="NCBI Taxonomy" id="45954"/>
    <lineage>
        <taxon>Eukaryota</taxon>
        <taxon>Metazoa</taxon>
        <taxon>Spiralia</taxon>
        <taxon>Lophotrochozoa</taxon>
        <taxon>Mollusca</taxon>
        <taxon>Bivalvia</taxon>
        <taxon>Autobranchia</taxon>
        <taxon>Heteroconchia</taxon>
        <taxon>Euheterodonta</taxon>
        <taxon>Imparidentia</taxon>
        <taxon>Neoheterodontei</taxon>
        <taxon>Myida</taxon>
        <taxon>Dreissenoidea</taxon>
        <taxon>Dreissenidae</taxon>
        <taxon>Dreissena</taxon>
    </lineage>
</organism>
<evidence type="ECO:0000256" key="1">
    <source>
        <dbReference type="SAM" id="MobiDB-lite"/>
    </source>
</evidence>
<name>A0A9D4N6Y3_DREPO</name>